<dbReference type="GO" id="GO:0016740">
    <property type="term" value="F:transferase activity"/>
    <property type="evidence" value="ECO:0007669"/>
    <property type="project" value="UniProtKB-KW"/>
</dbReference>
<dbReference type="SUPFAM" id="SSF109604">
    <property type="entry name" value="HD-domain/PDEase-like"/>
    <property type="match status" value="1"/>
</dbReference>
<gene>
    <name evidence="6" type="ORF">TRIP_B350006</name>
</gene>
<proteinExistence type="predicted"/>
<dbReference type="InterPro" id="IPR013408">
    <property type="entry name" value="Cas10/Csm1"/>
</dbReference>
<accession>A0A653AAW5</accession>
<dbReference type="InterPro" id="IPR052117">
    <property type="entry name" value="Cas10/Csm1_subtype-III-A"/>
</dbReference>
<dbReference type="PANTHER" id="PTHR36528">
    <property type="entry name" value="CRISPR SYSTEM SINGLE-STRAND-SPECIFIC DEOXYRIBONUCLEASE CAS10/CSM1 (SUBTYPE III-A)"/>
    <property type="match status" value="1"/>
</dbReference>
<keyword evidence="1" id="KW-0808">Transferase</keyword>
<evidence type="ECO:0000256" key="1">
    <source>
        <dbReference type="ARBA" id="ARBA00022679"/>
    </source>
</evidence>
<organism evidence="6">
    <name type="scientific">Uncultured Desulfatiglans sp</name>
    <dbReference type="NCBI Taxonomy" id="1748965"/>
    <lineage>
        <taxon>Bacteria</taxon>
        <taxon>Pseudomonadati</taxon>
        <taxon>Thermodesulfobacteriota</taxon>
        <taxon>Desulfobacteria</taxon>
        <taxon>Desulfatiglandales</taxon>
        <taxon>Desulfatiglandaceae</taxon>
        <taxon>Desulfatiglans</taxon>
        <taxon>environmental samples</taxon>
    </lineage>
</organism>
<evidence type="ECO:0000259" key="5">
    <source>
        <dbReference type="Pfam" id="PF22335"/>
    </source>
</evidence>
<dbReference type="NCBIfam" id="TIGR02578">
    <property type="entry name" value="cas_TM1811_Csm1"/>
    <property type="match status" value="1"/>
</dbReference>
<evidence type="ECO:0000256" key="3">
    <source>
        <dbReference type="ARBA" id="ARBA00023118"/>
    </source>
</evidence>
<dbReference type="Gene3D" id="3.30.70.270">
    <property type="match status" value="1"/>
</dbReference>
<feature type="domain" description="Cas10/Cmr2 second palm" evidence="5">
    <location>
        <begin position="583"/>
        <end position="742"/>
    </location>
</feature>
<dbReference type="AlphaFoldDB" id="A0A653AAW5"/>
<dbReference type="Pfam" id="PF22335">
    <property type="entry name" value="Cas10-Cmr2_palm2"/>
    <property type="match status" value="1"/>
</dbReference>
<dbReference type="PANTHER" id="PTHR36528:SF1">
    <property type="entry name" value="CRISPR SYSTEM SINGLE-STRAND-SPECIFIC DEOXYRIBONUCLEASE CAS10_CSM1 (SUBTYPE III-A)"/>
    <property type="match status" value="1"/>
</dbReference>
<keyword evidence="3" id="KW-0051">Antiviral defense</keyword>
<dbReference type="InterPro" id="IPR054767">
    <property type="entry name" value="Cas10-Cmr2_palm2"/>
</dbReference>
<dbReference type="InterPro" id="IPR041062">
    <property type="entry name" value="Csm1_B"/>
</dbReference>
<sequence length="896" mass="100891">MQDEKEVLIVLAALLHDTGKLFERGPVSDLGDAHKDNDYLSMCREDGKGHHTHLHSAYTRAFCDWLEDKFSCLKASAHKDWKIWCAAHHRNDESGLEATVVRIADRLSSSEREEGQYYVRKVHQRTLLEPVLERVFLGRNEKTFTILRYPLRRLSADRDGLFPLSASDLNLKEGKAPGGGVQRPSEWAHLLSEQPMEAEYRALGEALLADMEALSEQRPEIPLLHLLETLFMLLERYTANVPAATNVRHPDISLFDHLRTTAAIAQALMLEHAGRGAPRQGIQTKDDPKWLLVCGDFSGIQRFIYNLTNKGAAKGLRGRSFYVQYFCRLAADFILRELGMTRAGLLYNSGGKFYLLIPARLEESLRSARAKVNRWLLEAFEGEVFLGLGTANVTGAQFSQGRMQEAWDEAARSLERDRRTRFREHLSPEFFAPRTDFNPVRSCEVCGTRNIAPDKTRCDACNTLQDLGKALKTAEALLTIWGDPDCVTGVAKRLGVMDSAVVFFDGFGAGLIVLTDEQFSSLKRLEAFDGECAFLNQTGERPLAALSLPPCSLGAFYLGRWGAEHGGFPDFEDFADQSQGLRRLGVLRMDVDNLGAVFIEGLRFPERSPVTVDGEVKDGWGDVVLDKETGAAARKPMASISRMVTLSRQLNHFFSGYVPRLLEEEPFRQCRVVYAGGDDLFIIGSWHQLPDLAQRIHDDFQVFCCGNPDLSISGGITMQRGKFPIYKGALMAGKAEEKAKTVRSSWAEDRDPLHKDGFCFLDVAVPWEDLAGAREIGSWLEADIAPPGGKPGDRGLLSFLMRTAEVNRGLVRRLMLRRSLKEPEAWRIIAYEAWRWRTAYQLKRRYGKDQDGMITRWAEKLFPTEQKGAGPVLPVYTWLELPLRWADYLHRKGDKS</sequence>
<dbReference type="InterPro" id="IPR043128">
    <property type="entry name" value="Rev_trsase/Diguanyl_cyclase"/>
</dbReference>
<evidence type="ECO:0000313" key="6">
    <source>
        <dbReference type="EMBL" id="VBB44812.1"/>
    </source>
</evidence>
<name>A0A653AAW5_UNCDX</name>
<feature type="domain" description="Csm1 subunit" evidence="4">
    <location>
        <begin position="308"/>
        <end position="398"/>
    </location>
</feature>
<dbReference type="GO" id="GO:0051607">
    <property type="term" value="P:defense response to virus"/>
    <property type="evidence" value="ECO:0007669"/>
    <property type="project" value="UniProtKB-KW"/>
</dbReference>
<keyword evidence="2" id="KW-0547">Nucleotide-binding</keyword>
<dbReference type="Pfam" id="PF18211">
    <property type="entry name" value="Csm1_B"/>
    <property type="match status" value="1"/>
</dbReference>
<dbReference type="GO" id="GO:0000166">
    <property type="term" value="F:nucleotide binding"/>
    <property type="evidence" value="ECO:0007669"/>
    <property type="project" value="UniProtKB-KW"/>
</dbReference>
<evidence type="ECO:0000259" key="4">
    <source>
        <dbReference type="Pfam" id="PF18211"/>
    </source>
</evidence>
<evidence type="ECO:0000256" key="2">
    <source>
        <dbReference type="ARBA" id="ARBA00022741"/>
    </source>
</evidence>
<protein>
    <submittedName>
        <fullName evidence="6">Uncharacterized protein</fullName>
    </submittedName>
</protein>
<reference evidence="6" key="1">
    <citation type="submission" date="2018-07" db="EMBL/GenBank/DDBJ databases">
        <authorList>
            <consortium name="Genoscope - CEA"/>
            <person name="William W."/>
        </authorList>
    </citation>
    <scope>NUCLEOTIDE SEQUENCE</scope>
    <source>
        <strain evidence="6">IK1</strain>
    </source>
</reference>
<dbReference type="EMBL" id="UPXX01000029">
    <property type="protein sequence ID" value="VBB44812.1"/>
    <property type="molecule type" value="Genomic_DNA"/>
</dbReference>